<comment type="function">
    <text evidence="6">Catalyzes the conversion of acetate into acetyl-CoA (AcCoA), an essential intermediate at the junction of anabolic and catabolic pathways. AcsA undergoes a two-step reaction. In the first half reaction, AcsA combines acetate with ATP to form acetyl-adenylate (AcAMP) intermediate. In the second half reaction, it can then transfer the acetyl group from AcAMP to the sulfhydryl group of CoA, forming the product AcCoA.</text>
</comment>
<dbReference type="PROSITE" id="PS00455">
    <property type="entry name" value="AMP_BINDING"/>
    <property type="match status" value="1"/>
</dbReference>
<dbReference type="EMBL" id="CP151762">
    <property type="protein sequence ID" value="WZU62435.1"/>
    <property type="molecule type" value="Genomic_DNA"/>
</dbReference>
<feature type="domain" description="AMP-binding enzyme C-terminal" evidence="8">
    <location>
        <begin position="534"/>
        <end position="612"/>
    </location>
</feature>
<feature type="binding site" evidence="6">
    <location>
        <begin position="388"/>
        <end position="390"/>
    </location>
    <ligand>
        <name>ATP</name>
        <dbReference type="ChEBI" id="CHEBI:30616"/>
    </ligand>
</feature>
<keyword evidence="2 6" id="KW-0436">Ligase</keyword>
<protein>
    <recommendedName>
        <fullName evidence="6">Acetyl-coenzyme A synthetase</fullName>
        <shortName evidence="6">AcCoA synthetase</shortName>
        <shortName evidence="6">Acs</shortName>
        <ecNumber evidence="6">6.2.1.1</ecNumber>
    </recommendedName>
    <alternativeName>
        <fullName evidence="6">Acetate--CoA ligase</fullName>
    </alternativeName>
    <alternativeName>
        <fullName evidence="6">Acyl-activating enzyme</fullName>
    </alternativeName>
</protein>
<comment type="PTM">
    <text evidence="6">Acetylated. Deacetylation by the SIR2-homolog deacetylase activates the enzyme.</text>
</comment>
<dbReference type="InterPro" id="IPR011904">
    <property type="entry name" value="Ac_CoA_lig"/>
</dbReference>
<feature type="binding site" evidence="6">
    <location>
        <begin position="412"/>
        <end position="417"/>
    </location>
    <ligand>
        <name>ATP</name>
        <dbReference type="ChEBI" id="CHEBI:30616"/>
    </ligand>
</feature>
<feature type="binding site" evidence="6">
    <location>
        <position position="540"/>
    </location>
    <ligand>
        <name>Mg(2+)</name>
        <dbReference type="ChEBI" id="CHEBI:18420"/>
    </ligand>
</feature>
<comment type="catalytic activity">
    <reaction evidence="6">
        <text>acetate + ATP + CoA = acetyl-CoA + AMP + diphosphate</text>
        <dbReference type="Rhea" id="RHEA:23176"/>
        <dbReference type="ChEBI" id="CHEBI:30089"/>
        <dbReference type="ChEBI" id="CHEBI:30616"/>
        <dbReference type="ChEBI" id="CHEBI:33019"/>
        <dbReference type="ChEBI" id="CHEBI:57287"/>
        <dbReference type="ChEBI" id="CHEBI:57288"/>
        <dbReference type="ChEBI" id="CHEBI:456215"/>
        <dbReference type="EC" id="6.2.1.1"/>
    </reaction>
</comment>
<evidence type="ECO:0000313" key="10">
    <source>
        <dbReference type="EMBL" id="WZU62435.1"/>
    </source>
</evidence>
<evidence type="ECO:0000256" key="4">
    <source>
        <dbReference type="ARBA" id="ARBA00022840"/>
    </source>
</evidence>
<feature type="binding site" evidence="6">
    <location>
        <position position="518"/>
    </location>
    <ligand>
        <name>ATP</name>
        <dbReference type="ChEBI" id="CHEBI:30616"/>
    </ligand>
</feature>
<evidence type="ECO:0000259" key="9">
    <source>
        <dbReference type="Pfam" id="PF16177"/>
    </source>
</evidence>
<feature type="binding site" evidence="6">
    <location>
        <position position="526"/>
    </location>
    <ligand>
        <name>CoA</name>
        <dbReference type="ChEBI" id="CHEBI:57287"/>
    </ligand>
</feature>
<dbReference type="InterPro" id="IPR042099">
    <property type="entry name" value="ANL_N_sf"/>
</dbReference>
<dbReference type="Gene3D" id="3.30.300.30">
    <property type="match status" value="1"/>
</dbReference>
<dbReference type="Pfam" id="PF13193">
    <property type="entry name" value="AMP-binding_C"/>
    <property type="match status" value="1"/>
</dbReference>
<keyword evidence="3 6" id="KW-0547">Nucleotide-binding</keyword>
<dbReference type="GO" id="GO:0016208">
    <property type="term" value="F:AMP binding"/>
    <property type="evidence" value="ECO:0007669"/>
    <property type="project" value="InterPro"/>
</dbReference>
<feature type="domain" description="Acetyl-coenzyme A synthetase N-terminal" evidence="9">
    <location>
        <begin position="26"/>
        <end position="83"/>
    </location>
</feature>
<feature type="binding site" evidence="6">
    <location>
        <position position="503"/>
    </location>
    <ligand>
        <name>ATP</name>
        <dbReference type="ChEBI" id="CHEBI:30616"/>
    </ligand>
</feature>
<dbReference type="PANTHER" id="PTHR24095:SF14">
    <property type="entry name" value="ACETYL-COENZYME A SYNTHETASE 1"/>
    <property type="match status" value="1"/>
</dbReference>
<feature type="binding site" evidence="6">
    <location>
        <position position="542"/>
    </location>
    <ligand>
        <name>Mg(2+)</name>
        <dbReference type="ChEBI" id="CHEBI:18420"/>
    </ligand>
</feature>
<dbReference type="InterPro" id="IPR032387">
    <property type="entry name" value="ACAS_N"/>
</dbReference>
<keyword evidence="5 6" id="KW-0007">Acetylation</keyword>
<dbReference type="Pfam" id="PF00501">
    <property type="entry name" value="AMP-binding"/>
    <property type="match status" value="1"/>
</dbReference>
<dbReference type="Pfam" id="PF16177">
    <property type="entry name" value="ACAS_N"/>
    <property type="match status" value="1"/>
</dbReference>
<dbReference type="GO" id="GO:0019427">
    <property type="term" value="P:acetyl-CoA biosynthetic process from acetate"/>
    <property type="evidence" value="ECO:0007669"/>
    <property type="project" value="UniProtKB-UniRule"/>
</dbReference>
<comment type="cofactor">
    <cofactor evidence="6">
        <name>Mg(2+)</name>
        <dbReference type="ChEBI" id="CHEBI:18420"/>
    </cofactor>
</comment>
<evidence type="ECO:0000256" key="5">
    <source>
        <dbReference type="ARBA" id="ARBA00022990"/>
    </source>
</evidence>
<keyword evidence="6" id="KW-0479">Metal-binding</keyword>
<sequence length="652" mass="72008">MTDQPAGTYSPSSAMAEGAHADKATYEKMYAESINDPEAFWGEHGKRIDWIKPFTKVKNTSFAPGDVHIKWYEDGTLNVSANCIDRHLETRGDQTAIIWEPDSPDDEALHITYKMLHEKTSRMANVLKEMGVGKGDRVVLYLPMIPEAAYAMLACARIGAIHSIVFAGFSAEALGARVNACDAKVVITSDGAPRGGRVTNLKDSVNQALLNDYNDVKCLVVKRTGQQIAWRGELDYWLHEMEQKVSADCPPTEVNAEDPLFILYTSGSTGQPKGVVHSSGGYLVYAAMTQQYTFDYHDGDIFWCTADVGWVTGHSYIVYGPLANGATTIMFEGVPTYPDAGRFWAVCEKHKVNQFYTAPTAIRALMAQGNSFVEKYDLSDIKVLGTVGEPINPEAWNWYNDVVGKGKAPIVDTWWQTETGGHLLTPLPGATATKPGSATLPFFGIQPVILEPTTGEEIHETAAEGVLCIKESWPAQMRTVWGDHERFEKTYFSDYKNYYFTGDGCRRDEDGYYWITGRVDDVINVSGHRMGTAEVESALVAHAKVAEAAVVGYPHAIKGQGIYAYVTLMNGEEPSDELRKELEVWVRSEIGPIAKPDLLQWAPGLPKTRSGKIMRRILRKIAEDDFGALGDTSTLADPSVVDDLIENRMNRG</sequence>
<evidence type="ECO:0000256" key="2">
    <source>
        <dbReference type="ARBA" id="ARBA00022598"/>
    </source>
</evidence>
<feature type="binding site" evidence="6">
    <location>
        <position position="587"/>
    </location>
    <ligand>
        <name>CoA</name>
        <dbReference type="ChEBI" id="CHEBI:57287"/>
    </ligand>
</feature>
<dbReference type="Proteomes" id="UP001451782">
    <property type="component" value="Chromosome"/>
</dbReference>
<organism evidence="10 11">
    <name type="scientific">Yoonia algicola</name>
    <dbReference type="NCBI Taxonomy" id="3137368"/>
    <lineage>
        <taxon>Bacteria</taxon>
        <taxon>Pseudomonadati</taxon>
        <taxon>Pseudomonadota</taxon>
        <taxon>Alphaproteobacteria</taxon>
        <taxon>Rhodobacterales</taxon>
        <taxon>Paracoccaceae</taxon>
        <taxon>Yoonia</taxon>
    </lineage>
</organism>
<keyword evidence="11" id="KW-1185">Reference proteome</keyword>
<dbReference type="RefSeq" id="WP_342068839.1">
    <property type="nucleotide sequence ID" value="NZ_CP151762.1"/>
</dbReference>
<evidence type="ECO:0000256" key="3">
    <source>
        <dbReference type="ARBA" id="ARBA00022741"/>
    </source>
</evidence>
<comment type="similarity">
    <text evidence="1 6">Belongs to the ATP-dependent AMP-binding enzyme family.</text>
</comment>
<dbReference type="InterPro" id="IPR020845">
    <property type="entry name" value="AMP-binding_CS"/>
</dbReference>
<feature type="modified residue" description="N6-acetyllysine" evidence="6">
    <location>
        <position position="612"/>
    </location>
</feature>
<dbReference type="NCBIfam" id="TIGR02188">
    <property type="entry name" value="Ac_CoA_lig_AcsA"/>
    <property type="match status" value="1"/>
</dbReference>
<dbReference type="GO" id="GO:0046872">
    <property type="term" value="F:metal ion binding"/>
    <property type="evidence" value="ECO:0007669"/>
    <property type="project" value="UniProtKB-KW"/>
</dbReference>
<dbReference type="KEGG" id="yag:AABB28_11050"/>
<evidence type="ECO:0000259" key="8">
    <source>
        <dbReference type="Pfam" id="PF13193"/>
    </source>
</evidence>
<dbReference type="GO" id="GO:0005829">
    <property type="term" value="C:cytosol"/>
    <property type="evidence" value="ECO:0007669"/>
    <property type="project" value="TreeGrafter"/>
</dbReference>
<dbReference type="Gene3D" id="3.40.50.12780">
    <property type="entry name" value="N-terminal domain of ligase-like"/>
    <property type="match status" value="1"/>
</dbReference>
<dbReference type="AlphaFoldDB" id="A0AAN0LZZ0"/>
<dbReference type="NCBIfam" id="NF001208">
    <property type="entry name" value="PRK00174.1"/>
    <property type="match status" value="1"/>
</dbReference>
<dbReference type="InterPro" id="IPR045851">
    <property type="entry name" value="AMP-bd_C_sf"/>
</dbReference>
<name>A0AAN0LZZ0_9RHOB</name>
<dbReference type="CDD" id="cd05966">
    <property type="entry name" value="ACS"/>
    <property type="match status" value="1"/>
</dbReference>
<evidence type="ECO:0000259" key="7">
    <source>
        <dbReference type="Pfam" id="PF00501"/>
    </source>
</evidence>
<dbReference type="InterPro" id="IPR025110">
    <property type="entry name" value="AMP-bd_C"/>
</dbReference>
<reference evidence="10 11" key="1">
    <citation type="submission" date="2024-04" db="EMBL/GenBank/DDBJ databases">
        <title>Phylogenomic analyses of a clade within the roseobacter group suggest taxonomic reassignments of species of the genera Aestuariivita, Citreicella, Loktanella, Nautella, Pelagibaca, Ruegeria, Thalassobius, Thiobacimonas and Tropicibacter, and the proposal o.</title>
        <authorList>
            <person name="Jeon C.O."/>
        </authorList>
    </citation>
    <scope>NUCLEOTIDE SEQUENCE [LARGE SCALE GENOMIC DNA]</scope>
    <source>
        <strain evidence="10 11">G8-12</strain>
    </source>
</reference>
<feature type="binding site" evidence="6">
    <location>
        <position position="545"/>
    </location>
    <ligand>
        <name>Mg(2+)</name>
        <dbReference type="ChEBI" id="CHEBI:18420"/>
    </ligand>
</feature>
<dbReference type="EC" id="6.2.1.1" evidence="6"/>
<keyword evidence="6" id="KW-0460">Magnesium</keyword>
<dbReference type="FunFam" id="3.40.50.12780:FF:000001">
    <property type="entry name" value="Acetyl-coenzyme A synthetase"/>
    <property type="match status" value="1"/>
</dbReference>
<dbReference type="FunFam" id="3.30.300.30:FF:000004">
    <property type="entry name" value="Acetyl-coenzyme A synthetase"/>
    <property type="match status" value="1"/>
</dbReference>
<dbReference type="GO" id="GO:0005524">
    <property type="term" value="F:ATP binding"/>
    <property type="evidence" value="ECO:0007669"/>
    <property type="project" value="UniProtKB-KW"/>
</dbReference>
<evidence type="ECO:0000256" key="1">
    <source>
        <dbReference type="ARBA" id="ARBA00006432"/>
    </source>
</evidence>
<dbReference type="InterPro" id="IPR000873">
    <property type="entry name" value="AMP-dep_synth/lig_dom"/>
</dbReference>
<dbReference type="PANTHER" id="PTHR24095">
    <property type="entry name" value="ACETYL-COENZYME A SYNTHETASE"/>
    <property type="match status" value="1"/>
</dbReference>
<feature type="binding site" evidence="6">
    <location>
        <begin position="194"/>
        <end position="197"/>
    </location>
    <ligand>
        <name>CoA</name>
        <dbReference type="ChEBI" id="CHEBI:57287"/>
    </ligand>
</feature>
<evidence type="ECO:0000313" key="11">
    <source>
        <dbReference type="Proteomes" id="UP001451782"/>
    </source>
</evidence>
<comment type="caution">
    <text evidence="6">Lacks conserved residue(s) required for the propagation of feature annotation.</text>
</comment>
<dbReference type="HAMAP" id="MF_01123">
    <property type="entry name" value="Ac_CoA_synth"/>
    <property type="match status" value="1"/>
</dbReference>
<keyword evidence="4 6" id="KW-0067">ATP-binding</keyword>
<feature type="domain" description="AMP-dependent synthetase/ligase" evidence="7">
    <location>
        <begin position="85"/>
        <end position="473"/>
    </location>
</feature>
<feature type="binding site" evidence="6">
    <location>
        <position position="312"/>
    </location>
    <ligand>
        <name>CoA</name>
        <dbReference type="ChEBI" id="CHEBI:57287"/>
    </ligand>
</feature>
<feature type="binding site" evidence="6">
    <location>
        <position position="529"/>
    </location>
    <ligand>
        <name>ATP</name>
        <dbReference type="ChEBI" id="CHEBI:30616"/>
    </ligand>
</feature>
<dbReference type="GO" id="GO:0003987">
    <property type="term" value="F:acetate-CoA ligase activity"/>
    <property type="evidence" value="ECO:0007669"/>
    <property type="project" value="UniProtKB-UniRule"/>
</dbReference>
<gene>
    <name evidence="10" type="primary">acs</name>
    <name evidence="6" type="synonym">acsA</name>
    <name evidence="10" type="ORF">AABB28_11050</name>
</gene>
<accession>A0AAN0LZZ0</accession>
<dbReference type="SUPFAM" id="SSF56801">
    <property type="entry name" value="Acetyl-CoA synthetase-like"/>
    <property type="match status" value="1"/>
</dbReference>
<proteinExistence type="inferred from homology"/>
<evidence type="ECO:0000256" key="6">
    <source>
        <dbReference type="HAMAP-Rule" id="MF_01123"/>
    </source>
</evidence>